<feature type="binding site" evidence="7">
    <location>
        <position position="311"/>
    </location>
    <ligand>
        <name>Zn(2+)</name>
        <dbReference type="ChEBI" id="CHEBI:29105"/>
    </ligand>
</feature>
<dbReference type="PATRIC" id="fig|1415168.3.peg.1462"/>
<dbReference type="GO" id="GO:0008616">
    <property type="term" value="P:tRNA queuosine(34) biosynthetic process"/>
    <property type="evidence" value="ECO:0007669"/>
    <property type="project" value="UniProtKB-UniRule"/>
</dbReference>
<protein>
    <recommendedName>
        <fullName evidence="7">Queuine tRNA-ribosyltransferase</fullName>
        <ecNumber evidence="7">2.4.2.29</ecNumber>
    </recommendedName>
    <alternativeName>
        <fullName evidence="7">Guanine insertion enzyme</fullName>
    </alternativeName>
    <alternativeName>
        <fullName evidence="7">tRNA-guanine transglycosylase</fullName>
    </alternativeName>
</protein>
<evidence type="ECO:0000256" key="2">
    <source>
        <dbReference type="ARBA" id="ARBA00022679"/>
    </source>
</evidence>
<feature type="region of interest" description="RNA binding" evidence="7">
    <location>
        <begin position="252"/>
        <end position="258"/>
    </location>
</feature>
<comment type="caution">
    <text evidence="9">The sequence shown here is derived from an EMBL/GenBank/DDBJ whole genome shotgun (WGS) entry which is preliminary data.</text>
</comment>
<evidence type="ECO:0000256" key="3">
    <source>
        <dbReference type="ARBA" id="ARBA00022694"/>
    </source>
</evidence>
<feature type="region of interest" description="RNA binding; important for wobble base 34 recognition" evidence="7">
    <location>
        <begin position="276"/>
        <end position="280"/>
    </location>
</feature>
<dbReference type="PANTHER" id="PTHR46499">
    <property type="entry name" value="QUEUINE TRNA-RIBOSYLTRANSFERASE"/>
    <property type="match status" value="1"/>
</dbReference>
<comment type="pathway">
    <text evidence="7">tRNA modification; tRNA-queuosine biosynthesis.</text>
</comment>
<evidence type="ECO:0000256" key="4">
    <source>
        <dbReference type="ARBA" id="ARBA00022785"/>
    </source>
</evidence>
<dbReference type="HAMAP" id="MF_00168">
    <property type="entry name" value="Q_tRNA_Tgt"/>
    <property type="match status" value="1"/>
</dbReference>
<feature type="binding site" evidence="7">
    <location>
        <position position="194"/>
    </location>
    <ligand>
        <name>substrate</name>
    </ligand>
</feature>
<dbReference type="NCBIfam" id="TIGR00430">
    <property type="entry name" value="Q_tRNA_tgt"/>
    <property type="match status" value="1"/>
</dbReference>
<comment type="similarity">
    <text evidence="7">Belongs to the queuine tRNA-ribosyltransferase family.</text>
</comment>
<feature type="domain" description="tRNA-guanine(15) transglycosylase-like" evidence="8">
    <location>
        <begin position="17"/>
        <end position="372"/>
    </location>
</feature>
<organism evidence="9 10">
    <name type="scientific">Lactococcus cremoris subsp. cremoris GE214</name>
    <dbReference type="NCBI Taxonomy" id="1415168"/>
    <lineage>
        <taxon>Bacteria</taxon>
        <taxon>Bacillati</taxon>
        <taxon>Bacillota</taxon>
        <taxon>Bacilli</taxon>
        <taxon>Lactobacillales</taxon>
        <taxon>Streptococcaceae</taxon>
        <taxon>Lactococcus</taxon>
        <taxon>Lactococcus cremoris subsp. cremoris</taxon>
    </lineage>
</organism>
<keyword evidence="1 7" id="KW-0328">Glycosyltransferase</keyword>
<gene>
    <name evidence="7" type="primary">tgt</name>
    <name evidence="9" type="ORF">U725_01399</name>
</gene>
<evidence type="ECO:0000313" key="10">
    <source>
        <dbReference type="Proteomes" id="UP000028401"/>
    </source>
</evidence>
<proteinExistence type="inferred from homology"/>
<dbReference type="InterPro" id="IPR036511">
    <property type="entry name" value="TGT-like_sf"/>
</dbReference>
<keyword evidence="5 7" id="KW-0862">Zinc</keyword>
<dbReference type="SUPFAM" id="SSF51713">
    <property type="entry name" value="tRNA-guanine transglycosylase"/>
    <property type="match status" value="1"/>
</dbReference>
<dbReference type="EMBL" id="AZSI01000048">
    <property type="protein sequence ID" value="KEY62240.1"/>
    <property type="molecule type" value="Genomic_DNA"/>
</dbReference>
<evidence type="ECO:0000256" key="7">
    <source>
        <dbReference type="HAMAP-Rule" id="MF_00168"/>
    </source>
</evidence>
<dbReference type="AlphaFoldDB" id="A0A084AAB1"/>
<dbReference type="Pfam" id="PF01702">
    <property type="entry name" value="TGT"/>
    <property type="match status" value="1"/>
</dbReference>
<evidence type="ECO:0000259" key="8">
    <source>
        <dbReference type="Pfam" id="PF01702"/>
    </source>
</evidence>
<comment type="subunit">
    <text evidence="7">Homodimer. Within each dimer, one monomer is responsible for RNA recognition and catalysis, while the other monomer binds to the replacement base PreQ1.</text>
</comment>
<comment type="function">
    <text evidence="7">Catalyzes the base-exchange of a guanine (G) residue with the queuine precursor 7-aminomethyl-7-deazaguanine (PreQ1) at position 34 (anticodon wobble position) in tRNAs with GU(N) anticodons (tRNA-Asp, -Asn, -His and -Tyr). Catalysis occurs through a double-displacement mechanism. The nucleophile active site attacks the C1' of nucleotide 34 to detach the guanine base from the RNA, forming a covalent enzyme-RNA intermediate. The proton acceptor active site deprotonates the incoming PreQ1, allowing a nucleophilic attack on the C1' of the ribose to form the product. After dissociation, two additional enzymatic reactions on the tRNA convert PreQ1 to queuine (Q), resulting in the hypermodified nucleoside queuosine (7-(((4,5-cis-dihydroxy-2-cyclopenten-1-yl)amino)methyl)-7-deazaguanosine).</text>
</comment>
<keyword evidence="3 7" id="KW-0819">tRNA processing</keyword>
<feature type="binding site" evidence="7">
    <location>
        <position position="340"/>
    </location>
    <ligand>
        <name>Zn(2+)</name>
        <dbReference type="ChEBI" id="CHEBI:29105"/>
    </ligand>
</feature>
<dbReference type="GO" id="GO:0008479">
    <property type="term" value="F:tRNA-guanosine(34) queuine transglycosylase activity"/>
    <property type="evidence" value="ECO:0007669"/>
    <property type="project" value="UniProtKB-UniRule"/>
</dbReference>
<keyword evidence="4 7" id="KW-0671">Queuosine biosynthesis</keyword>
<evidence type="ECO:0000256" key="6">
    <source>
        <dbReference type="ARBA" id="ARBA00050112"/>
    </source>
</evidence>
<accession>A0A084AAB1</accession>
<dbReference type="Proteomes" id="UP000028401">
    <property type="component" value="Unassembled WGS sequence"/>
</dbReference>
<evidence type="ECO:0000313" key="9">
    <source>
        <dbReference type="EMBL" id="KEY62240.1"/>
    </source>
</evidence>
<dbReference type="InterPro" id="IPR004803">
    <property type="entry name" value="TGT"/>
</dbReference>
<dbReference type="Gene3D" id="3.20.20.105">
    <property type="entry name" value="Queuine tRNA-ribosyltransferase-like"/>
    <property type="match status" value="1"/>
</dbReference>
<evidence type="ECO:0000256" key="1">
    <source>
        <dbReference type="ARBA" id="ARBA00022676"/>
    </source>
</evidence>
<dbReference type="GO" id="GO:0046872">
    <property type="term" value="F:metal ion binding"/>
    <property type="evidence" value="ECO:0007669"/>
    <property type="project" value="UniProtKB-KW"/>
</dbReference>
<sequence length="382" mass="43358">MTEHAIKYRLIKKEKHTGARLGEIITPHGTFPTPMFMPVGTQATVKTMSPEELKTLGSGIILSNTYHLWLRPGDELVAEAGGLHKFMNWDQPILTDSGGFQVYSLVQNKKNITEEGVKFKSHLDGRELFLNPEKAISIQNNLGSDIMMSFDECPPFYQPYDYVKASVERTSRWAERGLNAHRRPNDQGLFGIVQGAGFEDLRRQSASELTSMDFAGYSIGGLAVGESHKEMNAVLDFTTPMLPEDKPRYLMGVGAPDSLIDGVIRGVDMFDCVLPTRIARNGTLMTHFGRVNIRNAKYEHDFTPLDPMCDCYTCTNYTRAYLRHLIKADETFGLRLCSYHNLHFLVNLMKDVRQAIMDDNLLEFREDFCERYGYNQPNAKDF</sequence>
<dbReference type="GO" id="GO:0005829">
    <property type="term" value="C:cytosol"/>
    <property type="evidence" value="ECO:0007669"/>
    <property type="project" value="TreeGrafter"/>
</dbReference>
<dbReference type="PANTHER" id="PTHR46499:SF1">
    <property type="entry name" value="QUEUINE TRNA-RIBOSYLTRANSFERASE"/>
    <property type="match status" value="1"/>
</dbReference>
<dbReference type="RefSeq" id="WP_042748309.1">
    <property type="nucleotide sequence ID" value="NZ_AZSI01000048.1"/>
</dbReference>
<feature type="binding site" evidence="7">
    <location>
        <position position="221"/>
    </location>
    <ligand>
        <name>substrate</name>
    </ligand>
</feature>
<dbReference type="InterPro" id="IPR050076">
    <property type="entry name" value="ArchSynthase1/Queuine_TRR"/>
</dbReference>
<comment type="cofactor">
    <cofactor evidence="7">
        <name>Zn(2+)</name>
        <dbReference type="ChEBI" id="CHEBI:29105"/>
    </cofactor>
    <text evidence="7">Binds 1 zinc ion per subunit.</text>
</comment>
<dbReference type="EC" id="2.4.2.29" evidence="7"/>
<feature type="binding site" evidence="7">
    <location>
        <position position="309"/>
    </location>
    <ligand>
        <name>Zn(2+)</name>
        <dbReference type="ChEBI" id="CHEBI:29105"/>
    </ligand>
</feature>
<feature type="binding site" evidence="7">
    <location>
        <position position="314"/>
    </location>
    <ligand>
        <name>Zn(2+)</name>
        <dbReference type="ChEBI" id="CHEBI:29105"/>
    </ligand>
</feature>
<keyword evidence="7" id="KW-0479">Metal-binding</keyword>
<keyword evidence="2 7" id="KW-0808">Transferase</keyword>
<feature type="binding site" evidence="7">
    <location>
        <position position="151"/>
    </location>
    <ligand>
        <name>substrate</name>
    </ligand>
</feature>
<name>A0A084AAB1_LACLC</name>
<dbReference type="NCBIfam" id="TIGR00449">
    <property type="entry name" value="tgt_general"/>
    <property type="match status" value="1"/>
</dbReference>
<dbReference type="UniPathway" id="UPA00392"/>
<dbReference type="InterPro" id="IPR002616">
    <property type="entry name" value="tRNA_ribo_trans-like"/>
</dbReference>
<dbReference type="FunFam" id="3.20.20.105:FF:000001">
    <property type="entry name" value="Queuine tRNA-ribosyltransferase"/>
    <property type="match status" value="1"/>
</dbReference>
<feature type="binding site" evidence="7">
    <location>
        <begin position="96"/>
        <end position="100"/>
    </location>
    <ligand>
        <name>substrate</name>
    </ligand>
</feature>
<reference evidence="9 10" key="1">
    <citation type="submission" date="2014-06" db="EMBL/GenBank/DDBJ databases">
        <title>Draft genome sequence of the putrescine producing strain Lactococcus lactis subsp cremoris GE214.</title>
        <authorList>
            <person name="Ladero V."/>
            <person name="Linares D.M."/>
            <person name="del Rio B."/>
            <person name="Mayo B."/>
            <person name="Martin M.C."/>
            <person name="Fernandez M."/>
            <person name="Alvarez M.A."/>
        </authorList>
    </citation>
    <scope>NUCLEOTIDE SEQUENCE [LARGE SCALE GENOMIC DNA]</scope>
    <source>
        <strain evidence="9 10">GE214</strain>
    </source>
</reference>
<comment type="catalytic activity">
    <reaction evidence="6 7">
        <text>7-aminomethyl-7-carbaguanine + guanosine(34) in tRNA = 7-aminomethyl-7-carbaguanosine(34) in tRNA + guanine</text>
        <dbReference type="Rhea" id="RHEA:24104"/>
        <dbReference type="Rhea" id="RHEA-COMP:10341"/>
        <dbReference type="Rhea" id="RHEA-COMP:10342"/>
        <dbReference type="ChEBI" id="CHEBI:16235"/>
        <dbReference type="ChEBI" id="CHEBI:58703"/>
        <dbReference type="ChEBI" id="CHEBI:74269"/>
        <dbReference type="ChEBI" id="CHEBI:82833"/>
        <dbReference type="EC" id="2.4.2.29"/>
    </reaction>
</comment>
<feature type="active site" description="Proton acceptor" evidence="7">
    <location>
        <position position="96"/>
    </location>
</feature>
<evidence type="ECO:0000256" key="5">
    <source>
        <dbReference type="ARBA" id="ARBA00022833"/>
    </source>
</evidence>
<feature type="active site" description="Nucleophile" evidence="7">
    <location>
        <position position="271"/>
    </location>
</feature>